<dbReference type="AlphaFoldDB" id="A0A809N3K1"/>
<keyword evidence="4 8" id="KW-0238">DNA-binding</keyword>
<feature type="domain" description="Response regulatory" evidence="9">
    <location>
        <begin position="6"/>
        <end position="118"/>
    </location>
</feature>
<dbReference type="Gene3D" id="1.10.10.10">
    <property type="entry name" value="Winged helix-like DNA-binding domain superfamily/Winged helix DNA-binding domain"/>
    <property type="match status" value="1"/>
</dbReference>
<name>A0A809N3K1_LACRG</name>
<organism evidence="11 12">
    <name type="scientific">Lacticaseibacillus rhamnosus (strain ATCC 53103 / LMG 18243 / GG)</name>
    <name type="common">Lactobacillus rhamnosus</name>
    <dbReference type="NCBI Taxonomy" id="568703"/>
    <lineage>
        <taxon>Bacteria</taxon>
        <taxon>Bacillati</taxon>
        <taxon>Bacillota</taxon>
        <taxon>Bacilli</taxon>
        <taxon>Lactobacillales</taxon>
        <taxon>Lactobacillaceae</taxon>
        <taxon>Lacticaseibacillus</taxon>
    </lineage>
</organism>
<dbReference type="InterPro" id="IPR011006">
    <property type="entry name" value="CheY-like_superfamily"/>
</dbReference>
<evidence type="ECO:0000259" key="10">
    <source>
        <dbReference type="PROSITE" id="PS51755"/>
    </source>
</evidence>
<protein>
    <submittedName>
        <fullName evidence="11">Two-component response regulator</fullName>
    </submittedName>
</protein>
<evidence type="ECO:0000256" key="5">
    <source>
        <dbReference type="ARBA" id="ARBA00023159"/>
    </source>
</evidence>
<dbReference type="GO" id="GO:0000976">
    <property type="term" value="F:transcription cis-regulatory region binding"/>
    <property type="evidence" value="ECO:0007669"/>
    <property type="project" value="TreeGrafter"/>
</dbReference>
<feature type="modified residue" description="4-aspartylphosphate" evidence="7">
    <location>
        <position position="54"/>
    </location>
</feature>
<dbReference type="InterPro" id="IPR001867">
    <property type="entry name" value="OmpR/PhoB-type_DNA-bd"/>
</dbReference>
<dbReference type="Proteomes" id="UP000002067">
    <property type="component" value="Chromosome"/>
</dbReference>
<evidence type="ECO:0000256" key="2">
    <source>
        <dbReference type="ARBA" id="ARBA00023012"/>
    </source>
</evidence>
<dbReference type="GO" id="GO:0006355">
    <property type="term" value="P:regulation of DNA-templated transcription"/>
    <property type="evidence" value="ECO:0007669"/>
    <property type="project" value="InterPro"/>
</dbReference>
<dbReference type="EMBL" id="AP011548">
    <property type="protein sequence ID" value="BAI41699.1"/>
    <property type="molecule type" value="Genomic_DNA"/>
</dbReference>
<dbReference type="Gene3D" id="6.10.250.690">
    <property type="match status" value="1"/>
</dbReference>
<reference evidence="11 12" key="1">
    <citation type="journal article" date="2009" name="J. Bacteriol.">
        <title>Complete genome sequence of the probiotic Lactobacillus rhamnosus ATCC 53103.</title>
        <authorList>
            <person name="Morita H."/>
            <person name="Toh H."/>
            <person name="Oshima K."/>
            <person name="Murakami M."/>
            <person name="Taylor T.D."/>
            <person name="Igimi S."/>
            <person name="Hattori M."/>
        </authorList>
    </citation>
    <scope>NUCLEOTIDE SEQUENCE [LARGE SCALE GENOMIC DNA]</scope>
    <source>
        <strain evidence="12">ATCC 53103 / LMG 18243 / GG [Tokyo]</strain>
    </source>
</reference>
<dbReference type="SUPFAM" id="SSF52172">
    <property type="entry name" value="CheY-like"/>
    <property type="match status" value="1"/>
</dbReference>
<evidence type="ECO:0000313" key="11">
    <source>
        <dbReference type="EMBL" id="BAI41699.1"/>
    </source>
</evidence>
<evidence type="ECO:0000313" key="12">
    <source>
        <dbReference type="Proteomes" id="UP000002067"/>
    </source>
</evidence>
<evidence type="ECO:0000259" key="9">
    <source>
        <dbReference type="PROSITE" id="PS50110"/>
    </source>
</evidence>
<accession>A0A809N3K1</accession>
<dbReference type="PROSITE" id="PS50110">
    <property type="entry name" value="RESPONSE_REGULATORY"/>
    <property type="match status" value="1"/>
</dbReference>
<dbReference type="InterPro" id="IPR036388">
    <property type="entry name" value="WH-like_DNA-bd_sf"/>
</dbReference>
<proteinExistence type="predicted"/>
<dbReference type="SMART" id="SM00862">
    <property type="entry name" value="Trans_reg_C"/>
    <property type="match status" value="1"/>
</dbReference>
<feature type="DNA-binding region" description="OmpR/PhoB-type" evidence="8">
    <location>
        <begin position="129"/>
        <end position="227"/>
    </location>
</feature>
<dbReference type="GO" id="GO:0032993">
    <property type="term" value="C:protein-DNA complex"/>
    <property type="evidence" value="ECO:0007669"/>
    <property type="project" value="TreeGrafter"/>
</dbReference>
<gene>
    <name evidence="11" type="ordered locus">LRHM_1172</name>
</gene>
<evidence type="ECO:0000256" key="6">
    <source>
        <dbReference type="ARBA" id="ARBA00023163"/>
    </source>
</evidence>
<dbReference type="SMART" id="SM00448">
    <property type="entry name" value="REC"/>
    <property type="match status" value="1"/>
</dbReference>
<keyword evidence="6" id="KW-0804">Transcription</keyword>
<evidence type="ECO:0000256" key="8">
    <source>
        <dbReference type="PROSITE-ProRule" id="PRU01091"/>
    </source>
</evidence>
<keyword evidence="2" id="KW-0902">Two-component regulatory system</keyword>
<keyword evidence="5" id="KW-0010">Activator</keyword>
<keyword evidence="1 7" id="KW-0597">Phosphoprotein</keyword>
<dbReference type="CDD" id="cd00383">
    <property type="entry name" value="trans_reg_C"/>
    <property type="match status" value="1"/>
</dbReference>
<evidence type="ECO:0000256" key="7">
    <source>
        <dbReference type="PROSITE-ProRule" id="PRU00169"/>
    </source>
</evidence>
<dbReference type="Pfam" id="PF00486">
    <property type="entry name" value="Trans_reg_C"/>
    <property type="match status" value="1"/>
</dbReference>
<keyword evidence="3" id="KW-0805">Transcription regulation</keyword>
<dbReference type="Gene3D" id="3.40.50.2300">
    <property type="match status" value="1"/>
</dbReference>
<dbReference type="PROSITE" id="PS51755">
    <property type="entry name" value="OMPR_PHOB"/>
    <property type="match status" value="1"/>
</dbReference>
<dbReference type="KEGG" id="lrg:LRHM_1172"/>
<dbReference type="Pfam" id="PF00072">
    <property type="entry name" value="Response_reg"/>
    <property type="match status" value="1"/>
</dbReference>
<dbReference type="InterPro" id="IPR039420">
    <property type="entry name" value="WalR-like"/>
</dbReference>
<evidence type="ECO:0000256" key="3">
    <source>
        <dbReference type="ARBA" id="ARBA00023015"/>
    </source>
</evidence>
<dbReference type="GO" id="GO:0000156">
    <property type="term" value="F:phosphorelay response regulator activity"/>
    <property type="evidence" value="ECO:0007669"/>
    <property type="project" value="TreeGrafter"/>
</dbReference>
<evidence type="ECO:0000256" key="1">
    <source>
        <dbReference type="ARBA" id="ARBA00022553"/>
    </source>
</evidence>
<feature type="domain" description="OmpR/PhoB-type" evidence="10">
    <location>
        <begin position="129"/>
        <end position="227"/>
    </location>
</feature>
<dbReference type="InterPro" id="IPR001789">
    <property type="entry name" value="Sig_transdc_resp-reg_receiver"/>
</dbReference>
<dbReference type="FunFam" id="1.10.10.10:FF:000018">
    <property type="entry name" value="DNA-binding response regulator ResD"/>
    <property type="match status" value="1"/>
</dbReference>
<dbReference type="PANTHER" id="PTHR48111">
    <property type="entry name" value="REGULATOR OF RPOS"/>
    <property type="match status" value="1"/>
</dbReference>
<sequence length="227" mass="25764">MTLMAKILIVEDHQDIQALLKDVLTPTYTVTQAYDGIQALTAFHREQPDLIILDLMLPNVTGESVLTTIRKTSQVPVLVLTAIQEKVKTVALLQQGANDYLTKPFDIDELLARIQVQLRQVSGQPVTTNDQLKVGEIQLDPKRHVVTVNQQTLTLPKKEYDMLALMMRDPHQVFDKSQLYEHVWGEPFLNADNTLNVHISNLRTKINELAHDPKYIISIWGIGVRLI</sequence>
<dbReference type="PANTHER" id="PTHR48111:SF2">
    <property type="entry name" value="RESPONSE REGULATOR SAER"/>
    <property type="match status" value="1"/>
</dbReference>
<evidence type="ECO:0000256" key="4">
    <source>
        <dbReference type="ARBA" id="ARBA00023125"/>
    </source>
</evidence>
<dbReference type="GO" id="GO:0005829">
    <property type="term" value="C:cytosol"/>
    <property type="evidence" value="ECO:0007669"/>
    <property type="project" value="TreeGrafter"/>
</dbReference>